<sequence>MATVVKQPEDSRMTSTGMTSTILYGRATASIQLATAIQQCKDNLKKAVALLYTPHRCYLAVLTDEGHCVDEQAQAVDYKAVFEARLFTPECEFRWLNHTGGLGRAVLLSESKIDPYLEQALADLQALDTLPQQYILWGEGIEQSADDDWSTLATARIGRLPIPIKGIDLNKGACLKSREYLAAETEFGNMAVVEERLLSLTPIDIPKA</sequence>
<dbReference type="EMBL" id="QBMP01000049">
    <property type="protein sequence ID" value="PZO57610.1"/>
    <property type="molecule type" value="Genomic_DNA"/>
</dbReference>
<accession>A0A2W4XJM0</accession>
<reference evidence="2" key="1">
    <citation type="submission" date="2018-04" db="EMBL/GenBank/DDBJ databases">
        <authorList>
            <person name="Cornet L."/>
        </authorList>
    </citation>
    <scope>NUCLEOTIDE SEQUENCE [LARGE SCALE GENOMIC DNA]</scope>
</reference>
<protein>
    <submittedName>
        <fullName evidence="1">TIGR03984 family CRISPR-associated protein</fullName>
    </submittedName>
</protein>
<reference evidence="1 2" key="2">
    <citation type="submission" date="2018-06" db="EMBL/GenBank/DDBJ databases">
        <title>Metagenomic assembly of (sub)arctic Cyanobacteria and their associated microbiome from non-axenic cultures.</title>
        <authorList>
            <person name="Baurain D."/>
        </authorList>
    </citation>
    <scope>NUCLEOTIDE SEQUENCE [LARGE SCALE GENOMIC DNA]</scope>
    <source>
        <strain evidence="1">ULC027bin1</strain>
    </source>
</reference>
<evidence type="ECO:0000313" key="2">
    <source>
        <dbReference type="Proteomes" id="UP000249794"/>
    </source>
</evidence>
<dbReference type="AlphaFoldDB" id="A0A2W4XJM0"/>
<name>A0A2W4XJM0_9CYAN</name>
<proteinExistence type="predicted"/>
<dbReference type="Proteomes" id="UP000249794">
    <property type="component" value="Unassembled WGS sequence"/>
</dbReference>
<dbReference type="InterPro" id="IPR023815">
    <property type="entry name" value="CRISPR-assoc_Csx19"/>
</dbReference>
<dbReference type="NCBIfam" id="TIGR03984">
    <property type="entry name" value="CRISPR-associated protein Csx19"/>
    <property type="match status" value="1"/>
</dbReference>
<evidence type="ECO:0000313" key="1">
    <source>
        <dbReference type="EMBL" id="PZO57610.1"/>
    </source>
</evidence>
<comment type="caution">
    <text evidence="1">The sequence shown here is derived from an EMBL/GenBank/DDBJ whole genome shotgun (WGS) entry which is preliminary data.</text>
</comment>
<gene>
    <name evidence="1" type="ORF">DCF15_06855</name>
</gene>
<organism evidence="1 2">
    <name type="scientific">Phormidesmis priestleyi</name>
    <dbReference type="NCBI Taxonomy" id="268141"/>
    <lineage>
        <taxon>Bacteria</taxon>
        <taxon>Bacillati</taxon>
        <taxon>Cyanobacteriota</taxon>
        <taxon>Cyanophyceae</taxon>
        <taxon>Leptolyngbyales</taxon>
        <taxon>Leptolyngbyaceae</taxon>
        <taxon>Phormidesmis</taxon>
    </lineage>
</organism>